<feature type="domain" description="Carboxylesterase type B" evidence="5">
    <location>
        <begin position="2"/>
        <end position="452"/>
    </location>
</feature>
<dbReference type="InterPro" id="IPR050309">
    <property type="entry name" value="Type-B_Carboxylest/Lipase"/>
</dbReference>
<dbReference type="Proteomes" id="UP001595833">
    <property type="component" value="Unassembled WGS sequence"/>
</dbReference>
<organism evidence="6 7">
    <name type="scientific">Saccharothrix xinjiangensis</name>
    <dbReference type="NCBI Taxonomy" id="204798"/>
    <lineage>
        <taxon>Bacteria</taxon>
        <taxon>Bacillati</taxon>
        <taxon>Actinomycetota</taxon>
        <taxon>Actinomycetes</taxon>
        <taxon>Pseudonocardiales</taxon>
        <taxon>Pseudonocardiaceae</taxon>
        <taxon>Saccharothrix</taxon>
    </lineage>
</organism>
<dbReference type="EC" id="3.1.1.-" evidence="3"/>
<comment type="similarity">
    <text evidence="1 3">Belongs to the type-B carboxylesterase/lipase family.</text>
</comment>
<dbReference type="SUPFAM" id="SSF53474">
    <property type="entry name" value="alpha/beta-Hydrolases"/>
    <property type="match status" value="1"/>
</dbReference>
<evidence type="ECO:0000313" key="7">
    <source>
        <dbReference type="Proteomes" id="UP001595833"/>
    </source>
</evidence>
<gene>
    <name evidence="6" type="ORF">ACFPFM_32055</name>
</gene>
<dbReference type="EMBL" id="JBHSJB010000031">
    <property type="protein sequence ID" value="MFC5058370.1"/>
    <property type="molecule type" value="Genomic_DNA"/>
</dbReference>
<comment type="caution">
    <text evidence="6">The sequence shown here is derived from an EMBL/GenBank/DDBJ whole genome shotgun (WGS) entry which is preliminary data.</text>
</comment>
<evidence type="ECO:0000256" key="4">
    <source>
        <dbReference type="SAM" id="MobiDB-lite"/>
    </source>
</evidence>
<evidence type="ECO:0000256" key="2">
    <source>
        <dbReference type="ARBA" id="ARBA00022801"/>
    </source>
</evidence>
<dbReference type="InterPro" id="IPR029058">
    <property type="entry name" value="AB_hydrolase_fold"/>
</dbReference>
<reference evidence="7" key="1">
    <citation type="journal article" date="2019" name="Int. J. Syst. Evol. Microbiol.">
        <title>The Global Catalogue of Microorganisms (GCM) 10K type strain sequencing project: providing services to taxonomists for standard genome sequencing and annotation.</title>
        <authorList>
            <consortium name="The Broad Institute Genomics Platform"/>
            <consortium name="The Broad Institute Genome Sequencing Center for Infectious Disease"/>
            <person name="Wu L."/>
            <person name="Ma J."/>
        </authorList>
    </citation>
    <scope>NUCLEOTIDE SEQUENCE [LARGE SCALE GENOMIC DNA]</scope>
    <source>
        <strain evidence="7">KCTC 12848</strain>
    </source>
</reference>
<keyword evidence="7" id="KW-1185">Reference proteome</keyword>
<feature type="region of interest" description="Disordered" evidence="4">
    <location>
        <begin position="43"/>
        <end position="62"/>
    </location>
</feature>
<dbReference type="Pfam" id="PF00135">
    <property type="entry name" value="COesterase"/>
    <property type="match status" value="1"/>
</dbReference>
<dbReference type="PANTHER" id="PTHR11559">
    <property type="entry name" value="CARBOXYLESTERASE"/>
    <property type="match status" value="1"/>
</dbReference>
<dbReference type="RefSeq" id="WP_344043360.1">
    <property type="nucleotide sequence ID" value="NZ_BAAAKE010000044.1"/>
</dbReference>
<dbReference type="PROSITE" id="PS00122">
    <property type="entry name" value="CARBOXYLESTERASE_B_1"/>
    <property type="match status" value="1"/>
</dbReference>
<evidence type="ECO:0000256" key="3">
    <source>
        <dbReference type="RuleBase" id="RU361235"/>
    </source>
</evidence>
<proteinExistence type="inferred from homology"/>
<evidence type="ECO:0000259" key="5">
    <source>
        <dbReference type="Pfam" id="PF00135"/>
    </source>
</evidence>
<keyword evidence="2 3" id="KW-0378">Hydrolase</keyword>
<sequence>MRTESGPVRGSTTGDLRVHQGIPFAAPPVDELRWHAPVAPRPWRGVRDATRPGNRCPQAALPGRPASDAEDCLYLNVTARKQARKSPVLVWVHGGGLLSGAGSDFDPARLAARGDLVVVTVNYRLGNLGFMSFPGLADGGAFGIEDQQAALRWVKRNIAAFGGDPRNVTVAGESGGAHSVCALLASPRSAGLFQRAIGQSTPCVSDAFAGAEFRPLLDVPYFVPHEWQQGHGQNVAARFGCTTLACLRDVPVADLLTAPVFPLPAYGNAVLPEDPVVAVPAGRFQHVPFLAGVTRDEGTLFAPSMFPDLTDEGYRQALSVHFGPKADAVAARYPVAEHGTPLQAIAALMSDLDWAWAQHAADRAFAAEVPVYAYEFLDRTAPAIVEFPAGVEPLASHAAELKFLFDFPYDDRPLTSAQRALGDRMIDYWARFATTGDPNRPGLPRWHPVDSAAATPFVQGLDVDRIGPVDRAALHNFEFWDALAAQR</sequence>
<evidence type="ECO:0000313" key="6">
    <source>
        <dbReference type="EMBL" id="MFC5058370.1"/>
    </source>
</evidence>
<dbReference type="InterPro" id="IPR019826">
    <property type="entry name" value="Carboxylesterase_B_AS"/>
</dbReference>
<name>A0ABV9Y6R4_9PSEU</name>
<dbReference type="InterPro" id="IPR002018">
    <property type="entry name" value="CarbesteraseB"/>
</dbReference>
<evidence type="ECO:0000256" key="1">
    <source>
        <dbReference type="ARBA" id="ARBA00005964"/>
    </source>
</evidence>
<accession>A0ABV9Y6R4</accession>
<protein>
    <recommendedName>
        <fullName evidence="3">Carboxylic ester hydrolase</fullName>
        <ecNumber evidence="3">3.1.1.-</ecNumber>
    </recommendedName>
</protein>
<dbReference type="Gene3D" id="3.40.50.1820">
    <property type="entry name" value="alpha/beta hydrolase"/>
    <property type="match status" value="1"/>
</dbReference>